<dbReference type="InterPro" id="IPR011032">
    <property type="entry name" value="GroES-like_sf"/>
</dbReference>
<evidence type="ECO:0000259" key="3">
    <source>
        <dbReference type="Pfam" id="PF08240"/>
    </source>
</evidence>
<dbReference type="Pfam" id="PF00107">
    <property type="entry name" value="ADH_zinc_N"/>
    <property type="match status" value="1"/>
</dbReference>
<protein>
    <submittedName>
        <fullName evidence="4">Unannotated protein</fullName>
    </submittedName>
</protein>
<dbReference type="PANTHER" id="PTHR43189:SF1">
    <property type="entry name" value="ZINC-TYPE ALCOHOL DEHYDROGENASE-LIKE PROTEIN C1198.01"/>
    <property type="match status" value="1"/>
</dbReference>
<name>A0A6J6WLN7_9ZZZZ</name>
<evidence type="ECO:0000259" key="2">
    <source>
        <dbReference type="Pfam" id="PF00107"/>
    </source>
</evidence>
<dbReference type="GO" id="GO:0016491">
    <property type="term" value="F:oxidoreductase activity"/>
    <property type="evidence" value="ECO:0007669"/>
    <property type="project" value="UniProtKB-KW"/>
</dbReference>
<dbReference type="PANTHER" id="PTHR43189">
    <property type="entry name" value="ZINC-TYPE ALCOHOL DEHYDROGENASE-LIKE PROTEIN C1198.01-RELATED"/>
    <property type="match status" value="1"/>
</dbReference>
<dbReference type="InterPro" id="IPR036291">
    <property type="entry name" value="NAD(P)-bd_dom_sf"/>
</dbReference>
<organism evidence="4">
    <name type="scientific">freshwater metagenome</name>
    <dbReference type="NCBI Taxonomy" id="449393"/>
    <lineage>
        <taxon>unclassified sequences</taxon>
        <taxon>metagenomes</taxon>
        <taxon>ecological metagenomes</taxon>
    </lineage>
</organism>
<dbReference type="InterPro" id="IPR013154">
    <property type="entry name" value="ADH-like_N"/>
</dbReference>
<evidence type="ECO:0000313" key="4">
    <source>
        <dbReference type="EMBL" id="CAB4783177.1"/>
    </source>
</evidence>
<gene>
    <name evidence="4" type="ORF">UFOPK2880_01576</name>
</gene>
<proteinExistence type="predicted"/>
<dbReference type="SUPFAM" id="SSF50129">
    <property type="entry name" value="GroES-like"/>
    <property type="match status" value="1"/>
</dbReference>
<dbReference type="EMBL" id="CAEZZP010000130">
    <property type="protein sequence ID" value="CAB4783177.1"/>
    <property type="molecule type" value="Genomic_DNA"/>
</dbReference>
<dbReference type="CDD" id="cd08262">
    <property type="entry name" value="Zn_ADH8"/>
    <property type="match status" value="1"/>
</dbReference>
<feature type="domain" description="Alcohol dehydrogenase-like C-terminal" evidence="2">
    <location>
        <begin position="181"/>
        <end position="308"/>
    </location>
</feature>
<dbReference type="Pfam" id="PF08240">
    <property type="entry name" value="ADH_N"/>
    <property type="match status" value="1"/>
</dbReference>
<dbReference type="SUPFAM" id="SSF51735">
    <property type="entry name" value="NAD(P)-binding Rossmann-fold domains"/>
    <property type="match status" value="1"/>
</dbReference>
<reference evidence="4" key="1">
    <citation type="submission" date="2020-05" db="EMBL/GenBank/DDBJ databases">
        <authorList>
            <person name="Chiriac C."/>
            <person name="Salcher M."/>
            <person name="Ghai R."/>
            <person name="Kavagutti S V."/>
        </authorList>
    </citation>
    <scope>NUCLEOTIDE SEQUENCE</scope>
</reference>
<keyword evidence="1" id="KW-0560">Oxidoreductase</keyword>
<dbReference type="Gene3D" id="3.90.180.10">
    <property type="entry name" value="Medium-chain alcohol dehydrogenases, catalytic domain"/>
    <property type="match status" value="1"/>
</dbReference>
<feature type="domain" description="Alcohol dehydrogenase-like N-terminal" evidence="3">
    <location>
        <begin position="23"/>
        <end position="142"/>
    </location>
</feature>
<dbReference type="AlphaFoldDB" id="A0A6J6WLN7"/>
<accession>A0A6J6WLN7</accession>
<evidence type="ECO:0000256" key="1">
    <source>
        <dbReference type="ARBA" id="ARBA00023002"/>
    </source>
</evidence>
<dbReference type="InterPro" id="IPR013149">
    <property type="entry name" value="ADH-like_C"/>
</dbReference>
<sequence length="348" mass="37085">MRAAVMRDWSLRVDDIPEPVMGGGQVLAKVLACGICGSDLHMLVHGEESRRLSAEMAEGQAPNPGSPIMFEPHHDTVMGHEFCCEVLDVGPGVNNLKQGDIVVSFPVTFDEQGVHGIGFSNKYPGGYSERIVINEMMSIKVPNGLSAELAAMTEPLAVGVHAVEKSRIAQGDAAVIIGLGPVGLACIAELKMRGIGPIIGADFSPRRRALAELLGADVVVDPREVPAIEAWRKIDGKKPLVIFEAVGVPGMIEQAMRMAPKDSRILIVGACMQEDHMHPMLGIGKELSLQFVLGYSPTEFGNALTAIAEGKVDLSPLITGRVGIDGVPQAFKDLGDPEQHAKILVMPK</sequence>
<dbReference type="Gene3D" id="3.40.50.720">
    <property type="entry name" value="NAD(P)-binding Rossmann-like Domain"/>
    <property type="match status" value="1"/>
</dbReference>